<evidence type="ECO:0000313" key="2">
    <source>
        <dbReference type="Proteomes" id="UP001157502"/>
    </source>
</evidence>
<name>A0ACC2H1U9_DALPE</name>
<gene>
    <name evidence="1" type="ORF">DPEC_G00068550</name>
</gene>
<sequence length="135" mass="15336">MRQLKDETAPGDRNVYGVLGHNLDEQSLGYLFEVVTLKGRFKVSFDKSSFLVDGTANREKERHLHFVTFGGDVVLKQWMTGDIKLKIAGCRNEPLNTRDEATPMEEFNTTGPSNNGQQWNAQMITNESRGFLLQR</sequence>
<evidence type="ECO:0000313" key="1">
    <source>
        <dbReference type="EMBL" id="KAJ8009858.1"/>
    </source>
</evidence>
<accession>A0ACC2H1U9</accession>
<comment type="caution">
    <text evidence="1">The sequence shown here is derived from an EMBL/GenBank/DDBJ whole genome shotgun (WGS) entry which is preliminary data.</text>
</comment>
<keyword evidence="2" id="KW-1185">Reference proteome</keyword>
<dbReference type="EMBL" id="CM055733">
    <property type="protein sequence ID" value="KAJ8009858.1"/>
    <property type="molecule type" value="Genomic_DNA"/>
</dbReference>
<proteinExistence type="predicted"/>
<organism evidence="1 2">
    <name type="scientific">Dallia pectoralis</name>
    <name type="common">Alaska blackfish</name>
    <dbReference type="NCBI Taxonomy" id="75939"/>
    <lineage>
        <taxon>Eukaryota</taxon>
        <taxon>Metazoa</taxon>
        <taxon>Chordata</taxon>
        <taxon>Craniata</taxon>
        <taxon>Vertebrata</taxon>
        <taxon>Euteleostomi</taxon>
        <taxon>Actinopterygii</taxon>
        <taxon>Neopterygii</taxon>
        <taxon>Teleostei</taxon>
        <taxon>Protacanthopterygii</taxon>
        <taxon>Esociformes</taxon>
        <taxon>Umbridae</taxon>
        <taxon>Dallia</taxon>
    </lineage>
</organism>
<dbReference type="Proteomes" id="UP001157502">
    <property type="component" value="Chromosome 6"/>
</dbReference>
<protein>
    <submittedName>
        <fullName evidence="1">Uncharacterized protein</fullName>
    </submittedName>
</protein>
<reference evidence="1" key="1">
    <citation type="submission" date="2021-05" db="EMBL/GenBank/DDBJ databases">
        <authorList>
            <person name="Pan Q."/>
            <person name="Jouanno E."/>
            <person name="Zahm M."/>
            <person name="Klopp C."/>
            <person name="Cabau C."/>
            <person name="Louis A."/>
            <person name="Berthelot C."/>
            <person name="Parey E."/>
            <person name="Roest Crollius H."/>
            <person name="Montfort J."/>
            <person name="Robinson-Rechavi M."/>
            <person name="Bouchez O."/>
            <person name="Lampietro C."/>
            <person name="Lopez Roques C."/>
            <person name="Donnadieu C."/>
            <person name="Postlethwait J."/>
            <person name="Bobe J."/>
            <person name="Dillon D."/>
            <person name="Chandos A."/>
            <person name="von Hippel F."/>
            <person name="Guiguen Y."/>
        </authorList>
    </citation>
    <scope>NUCLEOTIDE SEQUENCE</scope>
    <source>
        <strain evidence="1">YG-Jan2019</strain>
    </source>
</reference>